<dbReference type="GO" id="GO:0005737">
    <property type="term" value="C:cytoplasm"/>
    <property type="evidence" value="ECO:0007669"/>
    <property type="project" value="UniProtKB-SubCell"/>
</dbReference>
<evidence type="ECO:0000259" key="7">
    <source>
        <dbReference type="Pfam" id="PF22544"/>
    </source>
</evidence>
<dbReference type="Pfam" id="PF05935">
    <property type="entry name" value="Arylsulfotrans"/>
    <property type="match status" value="1"/>
</dbReference>
<evidence type="ECO:0000313" key="8">
    <source>
        <dbReference type="EMBL" id="SVA71981.1"/>
    </source>
</evidence>
<accession>A0A381Y5Q9</accession>
<keyword evidence="3" id="KW-0963">Cytoplasm</keyword>
<dbReference type="Pfam" id="PF22544">
    <property type="entry name" value="HYDIN_VesB_CFA65-like_Ig"/>
    <property type="match status" value="1"/>
</dbReference>
<protein>
    <submittedName>
        <fullName evidence="8">Uncharacterized protein</fullName>
    </submittedName>
</protein>
<dbReference type="NCBIfam" id="TIGR04183">
    <property type="entry name" value="Por_Secre_tail"/>
    <property type="match status" value="1"/>
</dbReference>
<dbReference type="Gene3D" id="2.60.40.4070">
    <property type="match status" value="1"/>
</dbReference>
<sequence>MINRITALLLYVCVVLCSPTNPNYSLPLDFPQIAVSINNNPDSGYIFLSTYTNEQPIINNYLMILDNLGEPIFFRKTNGYAHDFKVQPSGHLSYIEALSPNSQKTAYIMNNHYAIIDSFTSENYWMDNHEFQLLLNGNALLGARAYRTVDLSQIIEGGSPVAQVEDYIIQEIDQNKNIVFEWNSADYFELTDAPHIDLTSQHIYYVHANAIEIDTDGNILLSSRHMDEITKIDRQTGDIIWRLGGVNNEFTFLNDSLDFQHSIPTPFCYQHDIRRLTNGNITIYDNGNYKHPKYSRMVEYQLDELNMTATLTWEYRDSLFNYSPWMGNVQRLQNENIIGAWNMTDFPTTIIEVGQDCTKTFELSIEEYFDDNNNKRGVWIYRAFRFDWEGTADKPYLWENTYDNSFELNFVQFGENNVIQYYIYHGLSQDMMSKIDSTTNNSYQISNINLGVTNFFQVSSHNFPDIESSLSNVISCTCLSPVQEIYMYTDSLDFGEVAIGDSTILDMPIFNLGNTQLEIDDIILDAPFYININDGSLGAGENLDVQVRFVPVATGEYSGIVTIYSNDNDEEEVTVQLTGIAVELSVDGHQIPDKFTLHQNHPNPFNPVTTLRYDLPEDTMVNITIYDMMGRVVRTMVNTQQNTGFKSVRWNATNDVGSSVSAGLYLYMIQAGDFRQTKKMVLLK</sequence>
<reference evidence="8" key="1">
    <citation type="submission" date="2018-05" db="EMBL/GenBank/DDBJ databases">
        <authorList>
            <person name="Lanie J.A."/>
            <person name="Ng W.-L."/>
            <person name="Kazmierczak K.M."/>
            <person name="Andrzejewski T.M."/>
            <person name="Davidsen T.M."/>
            <person name="Wayne K.J."/>
            <person name="Tettelin H."/>
            <person name="Glass J.I."/>
            <person name="Rusch D."/>
            <person name="Podicherti R."/>
            <person name="Tsui H.-C.T."/>
            <person name="Winkler M.E."/>
        </authorList>
    </citation>
    <scope>NUCLEOTIDE SEQUENCE</scope>
</reference>
<dbReference type="PANTHER" id="PTHR35340">
    <property type="entry name" value="PQQ ENZYME REPEAT PROTEIN-RELATED"/>
    <property type="match status" value="1"/>
</dbReference>
<gene>
    <name evidence="8" type="ORF">METZ01_LOCUS124835</name>
</gene>
<dbReference type="InterPro" id="IPR010262">
    <property type="entry name" value="Arylsulfotransferase_bact"/>
</dbReference>
<name>A0A381Y5Q9_9ZZZZ</name>
<comment type="subcellular location">
    <subcellularLocation>
        <location evidence="1">Cell projection</location>
        <location evidence="1">Cilium</location>
    </subcellularLocation>
    <subcellularLocation>
        <location evidence="2">Cytoplasm</location>
    </subcellularLocation>
</comment>
<dbReference type="GO" id="GO:0005929">
    <property type="term" value="C:cilium"/>
    <property type="evidence" value="ECO:0007669"/>
    <property type="project" value="UniProtKB-SubCell"/>
</dbReference>
<feature type="domain" description="HYDIN/VesB/CFA65-like Ig-like" evidence="7">
    <location>
        <begin position="489"/>
        <end position="579"/>
    </location>
</feature>
<evidence type="ECO:0000256" key="2">
    <source>
        <dbReference type="ARBA" id="ARBA00004496"/>
    </source>
</evidence>
<dbReference type="PANTHER" id="PTHR35340:SF5">
    <property type="entry name" value="ASST-DOMAIN-CONTAINING PROTEIN"/>
    <property type="match status" value="1"/>
</dbReference>
<dbReference type="InterPro" id="IPR053143">
    <property type="entry name" value="Arylsulfate_ST"/>
</dbReference>
<proteinExistence type="predicted"/>
<evidence type="ECO:0000259" key="6">
    <source>
        <dbReference type="Pfam" id="PF13860"/>
    </source>
</evidence>
<dbReference type="GO" id="GO:0004062">
    <property type="term" value="F:aryl sulfotransferase activity"/>
    <property type="evidence" value="ECO:0007669"/>
    <property type="project" value="InterPro"/>
</dbReference>
<evidence type="ECO:0000256" key="5">
    <source>
        <dbReference type="ARBA" id="ARBA00023273"/>
    </source>
</evidence>
<evidence type="ECO:0000256" key="4">
    <source>
        <dbReference type="ARBA" id="ARBA00023069"/>
    </source>
</evidence>
<feature type="domain" description="FlgD/Vpr Ig-like" evidence="6">
    <location>
        <begin position="610"/>
        <end position="671"/>
    </location>
</feature>
<dbReference type="Gene3D" id="2.60.40.10">
    <property type="entry name" value="Immunoglobulins"/>
    <property type="match status" value="1"/>
</dbReference>
<evidence type="ECO:0000256" key="1">
    <source>
        <dbReference type="ARBA" id="ARBA00004138"/>
    </source>
</evidence>
<dbReference type="InterPro" id="IPR026444">
    <property type="entry name" value="Secre_tail"/>
</dbReference>
<dbReference type="Pfam" id="PF13860">
    <property type="entry name" value="FlgD_ig"/>
    <property type="match status" value="1"/>
</dbReference>
<dbReference type="InterPro" id="IPR053879">
    <property type="entry name" value="HYDIN_VesB_CFA65-like_Ig"/>
</dbReference>
<keyword evidence="5" id="KW-0966">Cell projection</keyword>
<organism evidence="8">
    <name type="scientific">marine metagenome</name>
    <dbReference type="NCBI Taxonomy" id="408172"/>
    <lineage>
        <taxon>unclassified sequences</taxon>
        <taxon>metagenomes</taxon>
        <taxon>ecological metagenomes</taxon>
    </lineage>
</organism>
<dbReference type="InterPro" id="IPR025965">
    <property type="entry name" value="FlgD/Vpr_Ig-like"/>
</dbReference>
<evidence type="ECO:0000256" key="3">
    <source>
        <dbReference type="ARBA" id="ARBA00022490"/>
    </source>
</evidence>
<dbReference type="EMBL" id="UINC01017382">
    <property type="protein sequence ID" value="SVA71981.1"/>
    <property type="molecule type" value="Genomic_DNA"/>
</dbReference>
<keyword evidence="4" id="KW-0969">Cilium</keyword>
<dbReference type="AlphaFoldDB" id="A0A381Y5Q9"/>
<dbReference type="InterPro" id="IPR013783">
    <property type="entry name" value="Ig-like_fold"/>
</dbReference>